<dbReference type="InterPro" id="IPR036942">
    <property type="entry name" value="Beta-barrel_TonB_sf"/>
</dbReference>
<evidence type="ECO:0000313" key="16">
    <source>
        <dbReference type="Proteomes" id="UP000252147"/>
    </source>
</evidence>
<accession>A0A368BP08</accession>
<evidence type="ECO:0000256" key="3">
    <source>
        <dbReference type="ARBA" id="ARBA00022452"/>
    </source>
</evidence>
<keyword evidence="15" id="KW-0675">Receptor</keyword>
<dbReference type="PROSITE" id="PS52016">
    <property type="entry name" value="TONB_DEPENDENT_REC_3"/>
    <property type="match status" value="1"/>
</dbReference>
<comment type="similarity">
    <text evidence="11 12">Belongs to the TonB-dependent receptor family.</text>
</comment>
<keyword evidence="5 11" id="KW-0812">Transmembrane</keyword>
<dbReference type="GO" id="GO:0006826">
    <property type="term" value="P:iron ion transport"/>
    <property type="evidence" value="ECO:0007669"/>
    <property type="project" value="UniProtKB-KW"/>
</dbReference>
<dbReference type="GO" id="GO:0009279">
    <property type="term" value="C:cell outer membrane"/>
    <property type="evidence" value="ECO:0007669"/>
    <property type="project" value="UniProtKB-SubCell"/>
</dbReference>
<dbReference type="Gene3D" id="2.40.170.20">
    <property type="entry name" value="TonB-dependent receptor, beta-barrel domain"/>
    <property type="match status" value="2"/>
</dbReference>
<dbReference type="InterPro" id="IPR012910">
    <property type="entry name" value="Plug_dom"/>
</dbReference>
<evidence type="ECO:0000259" key="14">
    <source>
        <dbReference type="Pfam" id="PF07715"/>
    </source>
</evidence>
<evidence type="ECO:0000259" key="13">
    <source>
        <dbReference type="Pfam" id="PF00593"/>
    </source>
</evidence>
<dbReference type="AlphaFoldDB" id="A0A368BP08"/>
<evidence type="ECO:0000256" key="11">
    <source>
        <dbReference type="PROSITE-ProRule" id="PRU01360"/>
    </source>
</evidence>
<keyword evidence="10 11" id="KW-0998">Cell outer membrane</keyword>
<evidence type="ECO:0000256" key="9">
    <source>
        <dbReference type="ARBA" id="ARBA00023136"/>
    </source>
</evidence>
<evidence type="ECO:0000256" key="7">
    <source>
        <dbReference type="ARBA" id="ARBA00023065"/>
    </source>
</evidence>
<keyword evidence="2 11" id="KW-0813">Transport</keyword>
<dbReference type="Pfam" id="PF00593">
    <property type="entry name" value="TonB_dep_Rec_b-barrel"/>
    <property type="match status" value="1"/>
</dbReference>
<keyword evidence="4" id="KW-0410">Iron transport</keyword>
<keyword evidence="3 11" id="KW-1134">Transmembrane beta strand</keyword>
<protein>
    <submittedName>
        <fullName evidence="15">TonB-dependent receptor</fullName>
    </submittedName>
</protein>
<evidence type="ECO:0000313" key="15">
    <source>
        <dbReference type="EMBL" id="RCL38426.1"/>
    </source>
</evidence>
<dbReference type="Proteomes" id="UP000252147">
    <property type="component" value="Unassembled WGS sequence"/>
</dbReference>
<keyword evidence="6" id="KW-0408">Iron</keyword>
<gene>
    <name evidence="15" type="ORF">DBW97_02685</name>
</gene>
<keyword evidence="9 11" id="KW-0472">Membrane</keyword>
<comment type="caution">
    <text evidence="15">The sequence shown here is derived from an EMBL/GenBank/DDBJ whole genome shotgun (WGS) entry which is preliminary data.</text>
</comment>
<organism evidence="15 16">
    <name type="scientific">SAR86 cluster bacterium</name>
    <dbReference type="NCBI Taxonomy" id="2030880"/>
    <lineage>
        <taxon>Bacteria</taxon>
        <taxon>Pseudomonadati</taxon>
        <taxon>Pseudomonadota</taxon>
        <taxon>Gammaproteobacteria</taxon>
        <taxon>SAR86 cluster</taxon>
    </lineage>
</organism>
<keyword evidence="7" id="KW-0406">Ion transport</keyword>
<evidence type="ECO:0000256" key="1">
    <source>
        <dbReference type="ARBA" id="ARBA00004571"/>
    </source>
</evidence>
<evidence type="ECO:0000256" key="2">
    <source>
        <dbReference type="ARBA" id="ARBA00022448"/>
    </source>
</evidence>
<dbReference type="SUPFAM" id="SSF56935">
    <property type="entry name" value="Porins"/>
    <property type="match status" value="1"/>
</dbReference>
<reference evidence="15 16" key="1">
    <citation type="journal article" date="2018" name="Microbiome">
        <title>Fine metagenomic profile of the Mediterranean stratified and mixed water columns revealed by assembly and recruitment.</title>
        <authorList>
            <person name="Haro-Moreno J.M."/>
            <person name="Lopez-Perez M."/>
            <person name="De La Torre J.R."/>
            <person name="Picazo A."/>
            <person name="Camacho A."/>
            <person name="Rodriguez-Valera F."/>
        </authorList>
    </citation>
    <scope>NUCLEOTIDE SEQUENCE [LARGE SCALE GENOMIC DNA]</scope>
    <source>
        <strain evidence="15">MED-G83</strain>
    </source>
</reference>
<dbReference type="InterPro" id="IPR000531">
    <property type="entry name" value="Beta-barrel_TonB"/>
</dbReference>
<evidence type="ECO:0000256" key="5">
    <source>
        <dbReference type="ARBA" id="ARBA00022692"/>
    </source>
</evidence>
<evidence type="ECO:0000256" key="4">
    <source>
        <dbReference type="ARBA" id="ARBA00022496"/>
    </source>
</evidence>
<keyword evidence="8 12" id="KW-0798">TonB box</keyword>
<evidence type="ECO:0000256" key="6">
    <source>
        <dbReference type="ARBA" id="ARBA00023004"/>
    </source>
</evidence>
<dbReference type="PANTHER" id="PTHR32552:SF81">
    <property type="entry name" value="TONB-DEPENDENT OUTER MEMBRANE RECEPTOR"/>
    <property type="match status" value="1"/>
</dbReference>
<sequence>MKRLIFAYLVTFAFFFEAQEESNYEEVVVTANKKEETVQEIPMNISVITEGDIEVRGITTPEDFLRSLSGVTTPGGSRYFSFRGLNTSSAQRSPGTSSVYIDEIKGSTMNIFDVARIEVLRGPQGTLYGSNAIGGTIRYITNKPNTEKFESKLSVELGDKEFAVEAIENYNAMVNVPLSNNVALRAVYSSAIDPGIYQNVMTGKKGVGTQNDERTVLTLGFNFDRLDGMVRYIVNDRVDVGMKEKGNGDKPGNADLVVSGCNTDGAGWWYNWDGYENCARVAGIAAELGDYTDLPGLSNYNPLLAFADFSDEIHRVRTKVLATQLNYQADDFNVVAVLANYQDREDSDTEWSRIDMDDLYAGPLVVTSDSETSSFEFRVNSNPGVFEWTVGYFFEDYEGKPNQIVETQFGPSADAFDYITSIIMGAPDYDGSAYCPPFCNDSLGYPNMYYGSWRYFDRAREESVFGQVSYAWEDFTFTAGLRRYMLEGSYKGSEFGVFYLGSNGCDNDGDGQGDFADGVTCNELSGTEADTRPKFTVSYTPNDDLTLFAVSSAGYRPGGNNANLPYFCENDPEASSFKRRFTSDNAQNTEFGGKYRTSRFSINATYFMIDWQDIQIGIAPACGWSFTYNGGAAETSGLELDATLDLAENLYLDFAGAFMSAETTVDLPSFDAKAGDRLPGTVESQFNVGLTYETNFLGNPAFARVDWLNYGESYATFAQTENMMSPEYSKINFNAGVNLGDAGLQLSIDNVFDERTEAFRYAIDSPSWRPRDYVQWIPPRTVSLRYSVSF</sequence>
<proteinExistence type="inferred from homology"/>
<comment type="subcellular location">
    <subcellularLocation>
        <location evidence="1 11">Cell outer membrane</location>
        <topology evidence="1 11">Multi-pass membrane protein</topology>
    </subcellularLocation>
</comment>
<dbReference type="EMBL" id="QOPD01000003">
    <property type="protein sequence ID" value="RCL38426.1"/>
    <property type="molecule type" value="Genomic_DNA"/>
</dbReference>
<dbReference type="InterPro" id="IPR039426">
    <property type="entry name" value="TonB-dep_rcpt-like"/>
</dbReference>
<feature type="domain" description="TonB-dependent receptor plug" evidence="14">
    <location>
        <begin position="38"/>
        <end position="136"/>
    </location>
</feature>
<feature type="domain" description="TonB-dependent receptor-like beta-barrel" evidence="13">
    <location>
        <begin position="298"/>
        <end position="751"/>
    </location>
</feature>
<evidence type="ECO:0000256" key="8">
    <source>
        <dbReference type="ARBA" id="ARBA00023077"/>
    </source>
</evidence>
<dbReference type="Pfam" id="PF07715">
    <property type="entry name" value="Plug"/>
    <property type="match status" value="1"/>
</dbReference>
<evidence type="ECO:0000256" key="10">
    <source>
        <dbReference type="ARBA" id="ARBA00023237"/>
    </source>
</evidence>
<evidence type="ECO:0000256" key="12">
    <source>
        <dbReference type="RuleBase" id="RU003357"/>
    </source>
</evidence>
<name>A0A368BP08_9GAMM</name>
<dbReference type="PANTHER" id="PTHR32552">
    <property type="entry name" value="FERRICHROME IRON RECEPTOR-RELATED"/>
    <property type="match status" value="1"/>
</dbReference>